<feature type="domain" description="Plasmid pRiA4b Orf3-like" evidence="1">
    <location>
        <begin position="9"/>
        <end position="181"/>
    </location>
</feature>
<comment type="caution">
    <text evidence="2">The sequence shown here is derived from an EMBL/GenBank/DDBJ whole genome shotgun (WGS) entry which is preliminary data.</text>
</comment>
<sequence>MHAAMSEIVYQLRISLNLSEPEIWRRFLVTGKTSLDELHDMIQIVMGWGNQHLYQFIIGERFYGDSELGTSGQRSDSSIVTLGDLIKRPKTHFIYEYDFGDGWEHDILVEKIRPRPQFEAEFLPICLEGKGACPVEDCGGIFGYYEILDALKAPEHPQHAEMEEIWGELGSDLDPEHFDLKWVNDNLRELVS</sequence>
<dbReference type="EMBL" id="PFFQ01000038">
    <property type="protein sequence ID" value="PIW16347.1"/>
    <property type="molecule type" value="Genomic_DNA"/>
</dbReference>
<dbReference type="PANTHER" id="PTHR41878">
    <property type="entry name" value="LEXA REPRESSOR-RELATED"/>
    <property type="match status" value="1"/>
</dbReference>
<dbReference type="Pfam" id="PF07929">
    <property type="entry name" value="PRiA4_ORF3"/>
    <property type="match status" value="1"/>
</dbReference>
<evidence type="ECO:0000259" key="1">
    <source>
        <dbReference type="Pfam" id="PF07929"/>
    </source>
</evidence>
<dbReference type="Gene3D" id="3.10.290.30">
    <property type="entry name" value="MM3350-like"/>
    <property type="match status" value="1"/>
</dbReference>
<evidence type="ECO:0000313" key="2">
    <source>
        <dbReference type="EMBL" id="PIW16347.1"/>
    </source>
</evidence>
<reference evidence="2 3" key="1">
    <citation type="submission" date="2017-09" db="EMBL/GenBank/DDBJ databases">
        <title>Depth-based differentiation of microbial function through sediment-hosted aquifers and enrichment of novel symbionts in the deep terrestrial subsurface.</title>
        <authorList>
            <person name="Probst A.J."/>
            <person name="Ladd B."/>
            <person name="Jarett J.K."/>
            <person name="Geller-Mcgrath D.E."/>
            <person name="Sieber C.M."/>
            <person name="Emerson J.B."/>
            <person name="Anantharaman K."/>
            <person name="Thomas B.C."/>
            <person name="Malmstrom R."/>
            <person name="Stieglmeier M."/>
            <person name="Klingl A."/>
            <person name="Woyke T."/>
            <person name="Ryan C.M."/>
            <person name="Banfield J.F."/>
        </authorList>
    </citation>
    <scope>NUCLEOTIDE SEQUENCE [LARGE SCALE GENOMIC DNA]</scope>
    <source>
        <strain evidence="2">CG17_big_fil_post_rev_8_21_14_2_50_48_46</strain>
    </source>
</reference>
<dbReference type="AlphaFoldDB" id="A0A2M7G3I5"/>
<dbReference type="InterPro" id="IPR024047">
    <property type="entry name" value="MM3350-like_sf"/>
</dbReference>
<organism evidence="2 3">
    <name type="scientific">bacterium (Candidatus Blackallbacteria) CG17_big_fil_post_rev_8_21_14_2_50_48_46</name>
    <dbReference type="NCBI Taxonomy" id="2014261"/>
    <lineage>
        <taxon>Bacteria</taxon>
        <taxon>Candidatus Blackallbacteria</taxon>
    </lineage>
</organism>
<dbReference type="Proteomes" id="UP000231019">
    <property type="component" value="Unassembled WGS sequence"/>
</dbReference>
<dbReference type="InterPro" id="IPR012912">
    <property type="entry name" value="Plasmid_pRiA4b_Orf3-like"/>
</dbReference>
<proteinExistence type="predicted"/>
<gene>
    <name evidence="2" type="ORF">COW36_13540</name>
</gene>
<dbReference type="SUPFAM" id="SSF159941">
    <property type="entry name" value="MM3350-like"/>
    <property type="match status" value="1"/>
</dbReference>
<protein>
    <recommendedName>
        <fullName evidence="1">Plasmid pRiA4b Orf3-like domain-containing protein</fullName>
    </recommendedName>
</protein>
<evidence type="ECO:0000313" key="3">
    <source>
        <dbReference type="Proteomes" id="UP000231019"/>
    </source>
</evidence>
<dbReference type="PANTHER" id="PTHR41878:SF1">
    <property type="entry name" value="TNPR PROTEIN"/>
    <property type="match status" value="1"/>
</dbReference>
<name>A0A2M7G3I5_9BACT</name>
<accession>A0A2M7G3I5</accession>